<accession>A0A085W4Q2</accession>
<dbReference type="STRING" id="394096.DB31_3779"/>
<gene>
    <name evidence="1" type="ORF">DB31_3779</name>
</gene>
<dbReference type="Gene3D" id="1.20.1260.10">
    <property type="match status" value="1"/>
</dbReference>
<sequence>MKKLAERNPEKLIDLLLERRTFERTAVKLYDRVLSLMSASEDAQILGMLDTMQAYRDEEAEHQEWLEEQIRALGGDVNGESARSRLAATEARGIEQVILREDMELPHLFHALMAAELVDNAGWDLLTALAEEADDDEALDAFLLRQAEEEDHLEYLRETMSRYAESQVLGGALQLPTEP</sequence>
<dbReference type="OrthoDB" id="5520306at2"/>
<reference evidence="1 2" key="1">
    <citation type="submission" date="2014-04" db="EMBL/GenBank/DDBJ databases">
        <title>Genome assembly of Hyalangium minutum DSM 14724.</title>
        <authorList>
            <person name="Sharma G."/>
            <person name="Subramanian S."/>
        </authorList>
    </citation>
    <scope>NUCLEOTIDE SEQUENCE [LARGE SCALE GENOMIC DNA]</scope>
    <source>
        <strain evidence="1 2">DSM 14724</strain>
    </source>
</reference>
<comment type="caution">
    <text evidence="1">The sequence shown here is derived from an EMBL/GenBank/DDBJ whole genome shotgun (WGS) entry which is preliminary data.</text>
</comment>
<dbReference type="SUPFAM" id="SSF47240">
    <property type="entry name" value="Ferritin-like"/>
    <property type="match status" value="1"/>
</dbReference>
<organism evidence="1 2">
    <name type="scientific">Hyalangium minutum</name>
    <dbReference type="NCBI Taxonomy" id="394096"/>
    <lineage>
        <taxon>Bacteria</taxon>
        <taxon>Pseudomonadati</taxon>
        <taxon>Myxococcota</taxon>
        <taxon>Myxococcia</taxon>
        <taxon>Myxococcales</taxon>
        <taxon>Cystobacterineae</taxon>
        <taxon>Archangiaceae</taxon>
        <taxon>Hyalangium</taxon>
    </lineage>
</organism>
<name>A0A085W4Q2_9BACT</name>
<proteinExistence type="predicted"/>
<dbReference type="RefSeq" id="WP_044196916.1">
    <property type="nucleotide sequence ID" value="NZ_JMCB01000020.1"/>
</dbReference>
<dbReference type="Proteomes" id="UP000028725">
    <property type="component" value="Unassembled WGS sequence"/>
</dbReference>
<evidence type="ECO:0000313" key="1">
    <source>
        <dbReference type="EMBL" id="KFE62665.1"/>
    </source>
</evidence>
<dbReference type="PATRIC" id="fig|394096.3.peg.7514"/>
<dbReference type="InterPro" id="IPR012347">
    <property type="entry name" value="Ferritin-like"/>
</dbReference>
<protein>
    <submittedName>
        <fullName evidence="1">Putative ferritin-protein</fullName>
    </submittedName>
</protein>
<keyword evidence="2" id="KW-1185">Reference proteome</keyword>
<dbReference type="InterPro" id="IPR009078">
    <property type="entry name" value="Ferritin-like_SF"/>
</dbReference>
<evidence type="ECO:0000313" key="2">
    <source>
        <dbReference type="Proteomes" id="UP000028725"/>
    </source>
</evidence>
<dbReference type="AlphaFoldDB" id="A0A085W4Q2"/>
<dbReference type="EMBL" id="JMCB01000020">
    <property type="protein sequence ID" value="KFE62665.1"/>
    <property type="molecule type" value="Genomic_DNA"/>
</dbReference>